<dbReference type="KEGG" id="gah:GAH_01702"/>
<dbReference type="SMART" id="SM00382">
    <property type="entry name" value="AAA"/>
    <property type="match status" value="1"/>
</dbReference>
<feature type="domain" description="ABC transporter" evidence="3">
    <location>
        <begin position="410"/>
        <end position="612"/>
    </location>
</feature>
<dbReference type="PATRIC" id="fig|113653.22.peg.1674"/>
<dbReference type="Pfam" id="PF00005">
    <property type="entry name" value="ABC_tran"/>
    <property type="match status" value="1"/>
</dbReference>
<dbReference type="GO" id="GO:0005886">
    <property type="term" value="C:plasma membrane"/>
    <property type="evidence" value="ECO:0007669"/>
    <property type="project" value="TreeGrafter"/>
</dbReference>
<dbReference type="PANTHER" id="PTHR24220">
    <property type="entry name" value="IMPORT ATP-BINDING PROTEIN"/>
    <property type="match status" value="1"/>
</dbReference>
<evidence type="ECO:0000313" key="5">
    <source>
        <dbReference type="Proteomes" id="UP000034723"/>
    </source>
</evidence>
<dbReference type="InterPro" id="IPR016181">
    <property type="entry name" value="Acyl_CoA_acyltransferase"/>
</dbReference>
<evidence type="ECO:0000256" key="1">
    <source>
        <dbReference type="ARBA" id="ARBA00022741"/>
    </source>
</evidence>
<dbReference type="GO" id="GO:0022857">
    <property type="term" value="F:transmembrane transporter activity"/>
    <property type="evidence" value="ECO:0007669"/>
    <property type="project" value="TreeGrafter"/>
</dbReference>
<proteinExistence type="predicted"/>
<dbReference type="STRING" id="113653.GAH_01702"/>
<keyword evidence="1" id="KW-0547">Nucleotide-binding</keyword>
<keyword evidence="4" id="KW-0808">Transferase</keyword>
<organism evidence="4 5">
    <name type="scientific">Geoglobus ahangari</name>
    <dbReference type="NCBI Taxonomy" id="113653"/>
    <lineage>
        <taxon>Archaea</taxon>
        <taxon>Methanobacteriati</taxon>
        <taxon>Methanobacteriota</taxon>
        <taxon>Archaeoglobi</taxon>
        <taxon>Archaeoglobales</taxon>
        <taxon>Archaeoglobaceae</taxon>
        <taxon>Geoglobus</taxon>
    </lineage>
</organism>
<sequence length="612" mass="70057">MILRVTGSHAHRKWFGTVELENGLVLYTTGCVASWLFEGDEVEVAARSRPKDVLGRETLFFDDYDLYRIYDGERVKVWGYFRKEVVLSRKSLGREIYSYRILAREAVFERDFEAIAELEQYHYASQKSKVALWRCEGCGKLLESNIKPSCDCGGEVHIVEIKGSTPASRFLVFELADRQPFEPEIVAYVRVDPPVPSMHRRLGDEVVKNIRKLVFPEDWFENVFAPEEEMKELFQELRRKHSLKVARHKLWEVASRRAMMECNSAASRIARVVVHPDYRADGIGRLAVEIAAEWIAERRVPEMRRRKHLVEVIAQMARFNPFFEKAGFYYMWDTASGKPVLYRPLSDEAEQHIKRFLESDEEGRRHGGRLCVSRYGRVEPLRKLRFERVSKVFSTQLDVERVSEDVRFVLESFGVRQRVVERYVFRDLSLDVRPGEVLAVVGASGSGKTTLLKMILGLERPTSGSVEVEAGEVACLIPGEVEPEIDGRCVIEHVYGVCGDIYLAVEVLNTCGISDAVLYRARYHELSTGQKERFKLAMLLARRPSLLLVDEFAAHLDEVTAMRVARKVSEIARRAGITLIAVTHRKEVISALSPDRILYVGYGGVMAEENRN</sequence>
<dbReference type="PROSITE" id="PS50893">
    <property type="entry name" value="ABC_TRANSPORTER_2"/>
    <property type="match status" value="1"/>
</dbReference>
<dbReference type="Gene3D" id="3.40.630.30">
    <property type="match status" value="1"/>
</dbReference>
<dbReference type="AlphaFoldDB" id="A0A0F7ICK7"/>
<dbReference type="SUPFAM" id="SSF52540">
    <property type="entry name" value="P-loop containing nucleoside triphosphate hydrolases"/>
    <property type="match status" value="1"/>
</dbReference>
<dbReference type="GO" id="GO:0016887">
    <property type="term" value="F:ATP hydrolysis activity"/>
    <property type="evidence" value="ECO:0007669"/>
    <property type="project" value="InterPro"/>
</dbReference>
<dbReference type="Proteomes" id="UP000034723">
    <property type="component" value="Chromosome"/>
</dbReference>
<dbReference type="EMBL" id="CP011267">
    <property type="protein sequence ID" value="AKG91014.1"/>
    <property type="molecule type" value="Genomic_DNA"/>
</dbReference>
<dbReference type="InterPro" id="IPR003593">
    <property type="entry name" value="AAA+_ATPase"/>
</dbReference>
<dbReference type="OrthoDB" id="21377at2157"/>
<gene>
    <name evidence="4" type="ORF">GAH_01702</name>
</gene>
<dbReference type="InterPro" id="IPR003439">
    <property type="entry name" value="ABC_transporter-like_ATP-bd"/>
</dbReference>
<reference evidence="4 5" key="1">
    <citation type="submission" date="2015-04" db="EMBL/GenBank/DDBJ databases">
        <title>The complete genome sequence of the hyperthermophilic, obligate iron-reducing archaeon Geoglobus ahangari strain 234T.</title>
        <authorList>
            <person name="Manzella M.P."/>
            <person name="Holmes D.E."/>
            <person name="Rocheleau J.M."/>
            <person name="Chung A."/>
            <person name="Reguera G."/>
            <person name="Kashefi K."/>
        </authorList>
    </citation>
    <scope>NUCLEOTIDE SEQUENCE [LARGE SCALE GENOMIC DNA]</scope>
    <source>
        <strain evidence="4 5">234</strain>
    </source>
</reference>
<dbReference type="CDD" id="cd00267">
    <property type="entry name" value="ABC_ATPase"/>
    <property type="match status" value="1"/>
</dbReference>
<evidence type="ECO:0000259" key="3">
    <source>
        <dbReference type="PROSITE" id="PS50893"/>
    </source>
</evidence>
<dbReference type="GO" id="GO:0016740">
    <property type="term" value="F:transferase activity"/>
    <property type="evidence" value="ECO:0007669"/>
    <property type="project" value="UniProtKB-KW"/>
</dbReference>
<dbReference type="Gene3D" id="3.40.50.300">
    <property type="entry name" value="P-loop containing nucleotide triphosphate hydrolases"/>
    <property type="match status" value="1"/>
</dbReference>
<evidence type="ECO:0000256" key="2">
    <source>
        <dbReference type="ARBA" id="ARBA00022840"/>
    </source>
</evidence>
<dbReference type="GO" id="GO:0005524">
    <property type="term" value="F:ATP binding"/>
    <property type="evidence" value="ECO:0007669"/>
    <property type="project" value="UniProtKB-KW"/>
</dbReference>
<keyword evidence="2" id="KW-0067">ATP-binding</keyword>
<dbReference type="GeneID" id="24804271"/>
<dbReference type="SUPFAM" id="SSF55729">
    <property type="entry name" value="Acyl-CoA N-acyltransferases (Nat)"/>
    <property type="match status" value="1"/>
</dbReference>
<dbReference type="InterPro" id="IPR027417">
    <property type="entry name" value="P-loop_NTPase"/>
</dbReference>
<dbReference type="HOGENOM" id="CLU_437379_0_0_2"/>
<keyword evidence="5" id="KW-1185">Reference proteome</keyword>
<name>A0A0F7ICK7_9EURY</name>
<dbReference type="InParanoid" id="A0A0F7ICK7"/>
<dbReference type="RefSeq" id="WP_048096087.1">
    <property type="nucleotide sequence ID" value="NZ_CP011267.1"/>
</dbReference>
<evidence type="ECO:0000313" key="4">
    <source>
        <dbReference type="EMBL" id="AKG91014.1"/>
    </source>
</evidence>
<protein>
    <submittedName>
        <fullName evidence="4">ABC-type ATPase fused to a predicted acetyltransferase domain</fullName>
    </submittedName>
</protein>
<accession>A0A0F7ICK7</accession>
<dbReference type="InterPro" id="IPR015854">
    <property type="entry name" value="ABC_transpr_LolD-like"/>
</dbReference>